<dbReference type="InterPro" id="IPR024932">
    <property type="entry name" value="ApbE"/>
</dbReference>
<dbReference type="Gene3D" id="3.10.520.10">
    <property type="entry name" value="ApbE-like domains"/>
    <property type="match status" value="1"/>
</dbReference>
<keyword evidence="8 11" id="KW-0460">Magnesium</keyword>
<dbReference type="GO" id="GO:0005886">
    <property type="term" value="C:plasma membrane"/>
    <property type="evidence" value="ECO:0007669"/>
    <property type="project" value="UniProtKB-SubCell"/>
</dbReference>
<comment type="catalytic activity">
    <reaction evidence="10 11 13">
        <text>L-threonyl-[protein] + FAD = FMN-L-threonyl-[protein] + AMP + H(+)</text>
        <dbReference type="Rhea" id="RHEA:36847"/>
        <dbReference type="Rhea" id="RHEA-COMP:11060"/>
        <dbReference type="Rhea" id="RHEA-COMP:11061"/>
        <dbReference type="ChEBI" id="CHEBI:15378"/>
        <dbReference type="ChEBI" id="CHEBI:30013"/>
        <dbReference type="ChEBI" id="CHEBI:57692"/>
        <dbReference type="ChEBI" id="CHEBI:74257"/>
        <dbReference type="ChEBI" id="CHEBI:456215"/>
        <dbReference type="EC" id="2.7.1.180"/>
    </reaction>
</comment>
<dbReference type="PROSITE" id="PS51257">
    <property type="entry name" value="PROKAR_LIPOPROTEIN"/>
    <property type="match status" value="1"/>
</dbReference>
<accession>A0A5N0TGX1</accession>
<evidence type="ECO:0000256" key="6">
    <source>
        <dbReference type="ARBA" id="ARBA00022723"/>
    </source>
</evidence>
<evidence type="ECO:0000256" key="12">
    <source>
        <dbReference type="PIRSR" id="PIRSR006268-2"/>
    </source>
</evidence>
<keyword evidence="5 11" id="KW-0808">Transferase</keyword>
<reference evidence="14 15" key="1">
    <citation type="submission" date="2019-09" db="EMBL/GenBank/DDBJ databases">
        <title>Wenzhouxiangella sp. Genome sequencing and assembly.</title>
        <authorList>
            <person name="Zhang R."/>
        </authorList>
    </citation>
    <scope>NUCLEOTIDE SEQUENCE [LARGE SCALE GENOMIC DNA]</scope>
    <source>
        <strain evidence="14 15">W260</strain>
    </source>
</reference>
<evidence type="ECO:0000313" key="14">
    <source>
        <dbReference type="EMBL" id="KAA9132519.1"/>
    </source>
</evidence>
<gene>
    <name evidence="14" type="ORF">F3N42_04660</name>
</gene>
<keyword evidence="4 11" id="KW-0285">Flavoprotein</keyword>
<evidence type="ECO:0000256" key="10">
    <source>
        <dbReference type="ARBA" id="ARBA00048540"/>
    </source>
</evidence>
<keyword evidence="7 11" id="KW-0274">FAD</keyword>
<feature type="binding site" evidence="12">
    <location>
        <position position="299"/>
    </location>
    <ligand>
        <name>Mg(2+)</name>
        <dbReference type="ChEBI" id="CHEBI:18420"/>
    </ligand>
</feature>
<evidence type="ECO:0000256" key="9">
    <source>
        <dbReference type="ARBA" id="ARBA00031306"/>
    </source>
</evidence>
<dbReference type="EMBL" id="VYXP01000003">
    <property type="protein sequence ID" value="KAA9132519.1"/>
    <property type="molecule type" value="Genomic_DNA"/>
</dbReference>
<dbReference type="EC" id="2.7.1.180" evidence="2 11"/>
<evidence type="ECO:0000256" key="2">
    <source>
        <dbReference type="ARBA" id="ARBA00011955"/>
    </source>
</evidence>
<sequence length="357" mass="37913">MSKVVYCNKSMRLQVLLLLLATLLLAGCEEPPGEELRFVGQTMGTSWSVIAHSPRHGVDPKAVSESIAALLADLDSRLSNWIDNSEVSRFNRAQPSTWVPVSDDTLAVVLAAMDVSAQSGGSFDITLGPLIDTWGFGPGGRREEPPPDNLVSGAGSLAGMTRLSFREEPPALMKSVRGLGLDLGGIAKGYAVDQVAELLSAYGFRGFLVEIGGEVRAVGSRTAGGPWRVALETPPGTPAGVGPVIPLQGHSVATSGTYRNFFETDGQAYSHILDPWHKHPVTHEMAAASVIADEAMLADAWATTMMVQGPERARELALGLDLAVHLQYREANAGPWRSWSSPAWLALVPSADGEPGQ</sequence>
<keyword evidence="15" id="KW-1185">Reference proteome</keyword>
<dbReference type="PANTHER" id="PTHR30040">
    <property type="entry name" value="THIAMINE BIOSYNTHESIS LIPOPROTEIN APBE"/>
    <property type="match status" value="1"/>
</dbReference>
<comment type="cofactor">
    <cofactor evidence="12">
        <name>Mg(2+)</name>
        <dbReference type="ChEBI" id="CHEBI:18420"/>
    </cofactor>
    <cofactor evidence="12">
        <name>Mn(2+)</name>
        <dbReference type="ChEBI" id="CHEBI:29035"/>
    </cofactor>
    <text evidence="12">Magnesium. Can also use manganese.</text>
</comment>
<evidence type="ECO:0000256" key="4">
    <source>
        <dbReference type="ARBA" id="ARBA00022630"/>
    </source>
</evidence>
<dbReference type="PIRSF" id="PIRSF006268">
    <property type="entry name" value="ApbE"/>
    <property type="match status" value="1"/>
</dbReference>
<keyword evidence="13" id="KW-1003">Cell membrane</keyword>
<dbReference type="InterPro" id="IPR003374">
    <property type="entry name" value="ApbE-like_sf"/>
</dbReference>
<dbReference type="GO" id="GO:0016740">
    <property type="term" value="F:transferase activity"/>
    <property type="evidence" value="ECO:0007669"/>
    <property type="project" value="UniProtKB-UniRule"/>
</dbReference>
<evidence type="ECO:0000256" key="3">
    <source>
        <dbReference type="ARBA" id="ARBA00016337"/>
    </source>
</evidence>
<keyword evidence="6 11" id="KW-0479">Metal-binding</keyword>
<feature type="signal peptide" evidence="13">
    <location>
        <begin position="1"/>
        <end position="26"/>
    </location>
</feature>
<name>A0A5N0TGX1_9GAMM</name>
<feature type="binding site" evidence="12">
    <location>
        <position position="185"/>
    </location>
    <ligand>
        <name>Mg(2+)</name>
        <dbReference type="ChEBI" id="CHEBI:18420"/>
    </ligand>
</feature>
<comment type="function">
    <text evidence="13">Flavin transferase that catalyzes the transfer of the FMN moiety of FAD and its covalent binding to the hydroxyl group of a threonine residue in a target flavoprotein.</text>
</comment>
<dbReference type="AlphaFoldDB" id="A0A5N0TGX1"/>
<dbReference type="PANTHER" id="PTHR30040:SF2">
    <property type="entry name" value="FAD:PROTEIN FMN TRANSFERASE"/>
    <property type="match status" value="1"/>
</dbReference>
<evidence type="ECO:0000256" key="8">
    <source>
        <dbReference type="ARBA" id="ARBA00022842"/>
    </source>
</evidence>
<dbReference type="Proteomes" id="UP000325372">
    <property type="component" value="Unassembled WGS sequence"/>
</dbReference>
<keyword evidence="13" id="KW-0472">Membrane</keyword>
<organism evidence="14 15">
    <name type="scientific">Marinihelvus fidelis</name>
    <dbReference type="NCBI Taxonomy" id="2613842"/>
    <lineage>
        <taxon>Bacteria</taxon>
        <taxon>Pseudomonadati</taxon>
        <taxon>Pseudomonadota</taxon>
        <taxon>Gammaproteobacteria</taxon>
        <taxon>Chromatiales</taxon>
        <taxon>Wenzhouxiangellaceae</taxon>
        <taxon>Marinihelvus</taxon>
    </lineage>
</organism>
<proteinExistence type="inferred from homology"/>
<evidence type="ECO:0000313" key="15">
    <source>
        <dbReference type="Proteomes" id="UP000325372"/>
    </source>
</evidence>
<evidence type="ECO:0000256" key="5">
    <source>
        <dbReference type="ARBA" id="ARBA00022679"/>
    </source>
</evidence>
<evidence type="ECO:0000256" key="1">
    <source>
        <dbReference type="ARBA" id="ARBA00008282"/>
    </source>
</evidence>
<comment type="similarity">
    <text evidence="1 11 13">Belongs to the ApbE family.</text>
</comment>
<keyword evidence="13" id="KW-0732">Signal</keyword>
<comment type="caution">
    <text evidence="14">The sequence shown here is derived from an EMBL/GenBank/DDBJ whole genome shotgun (WGS) entry which is preliminary data.</text>
</comment>
<dbReference type="SUPFAM" id="SSF143631">
    <property type="entry name" value="ApbE-like"/>
    <property type="match status" value="1"/>
</dbReference>
<dbReference type="GO" id="GO:0046872">
    <property type="term" value="F:metal ion binding"/>
    <property type="evidence" value="ECO:0007669"/>
    <property type="project" value="UniProtKB-UniRule"/>
</dbReference>
<protein>
    <recommendedName>
        <fullName evidence="3 11">FAD:protein FMN transferase</fullName>
        <ecNumber evidence="2 11">2.7.1.180</ecNumber>
    </recommendedName>
    <alternativeName>
        <fullName evidence="9 11">Flavin transferase</fullName>
    </alternativeName>
</protein>
<evidence type="ECO:0000256" key="7">
    <source>
        <dbReference type="ARBA" id="ARBA00022827"/>
    </source>
</evidence>
<comment type="subcellular location">
    <subcellularLocation>
        <location evidence="13">Cell inner membrane</location>
        <topology evidence="13">Lipid-anchor</topology>
        <orientation evidence="13">Periplasmic side</orientation>
    </subcellularLocation>
</comment>
<dbReference type="Pfam" id="PF02424">
    <property type="entry name" value="ApbE"/>
    <property type="match status" value="1"/>
</dbReference>
<feature type="chain" id="PRO_5024500424" description="FAD:protein FMN transferase" evidence="13">
    <location>
        <begin position="27"/>
        <end position="357"/>
    </location>
</feature>
<evidence type="ECO:0000256" key="13">
    <source>
        <dbReference type="RuleBase" id="RU363002"/>
    </source>
</evidence>
<feature type="binding site" evidence="12">
    <location>
        <position position="303"/>
    </location>
    <ligand>
        <name>Mg(2+)</name>
        <dbReference type="ChEBI" id="CHEBI:18420"/>
    </ligand>
</feature>
<keyword evidence="13" id="KW-0997">Cell inner membrane</keyword>
<keyword evidence="13" id="KW-0449">Lipoprotein</keyword>
<evidence type="ECO:0000256" key="11">
    <source>
        <dbReference type="PIRNR" id="PIRNR006268"/>
    </source>
</evidence>